<keyword evidence="2" id="KW-1133">Transmembrane helix</keyword>
<comment type="caution">
    <text evidence="3">The sequence shown here is derived from an EMBL/GenBank/DDBJ whole genome shotgun (WGS) entry which is preliminary data.</text>
</comment>
<keyword evidence="2" id="KW-0812">Transmembrane</keyword>
<dbReference type="RefSeq" id="WP_112225319.1">
    <property type="nucleotide sequence ID" value="NZ_QLTT01000001.1"/>
</dbReference>
<evidence type="ECO:0000313" key="4">
    <source>
        <dbReference type="Proteomes" id="UP000248714"/>
    </source>
</evidence>
<gene>
    <name evidence="3" type="ORF">C8D87_101406</name>
</gene>
<reference evidence="3 4" key="1">
    <citation type="submission" date="2018-06" db="EMBL/GenBank/DDBJ databases">
        <title>Genomic Encyclopedia of Type Strains, Phase IV (KMG-IV): sequencing the most valuable type-strain genomes for metagenomic binning, comparative biology and taxonomic classification.</title>
        <authorList>
            <person name="Goeker M."/>
        </authorList>
    </citation>
    <scope>NUCLEOTIDE SEQUENCE [LARGE SCALE GENOMIC DNA]</scope>
    <source>
        <strain evidence="3 4">DSM 45479</strain>
    </source>
</reference>
<feature type="transmembrane region" description="Helical" evidence="2">
    <location>
        <begin position="53"/>
        <end position="71"/>
    </location>
</feature>
<evidence type="ECO:0000256" key="2">
    <source>
        <dbReference type="SAM" id="Phobius"/>
    </source>
</evidence>
<name>A0ABX9EJK1_9PSEU</name>
<dbReference type="Proteomes" id="UP000248714">
    <property type="component" value="Unassembled WGS sequence"/>
</dbReference>
<accession>A0ABX9EJK1</accession>
<keyword evidence="2" id="KW-0472">Membrane</keyword>
<feature type="region of interest" description="Disordered" evidence="1">
    <location>
        <begin position="175"/>
        <end position="215"/>
    </location>
</feature>
<evidence type="ECO:0000313" key="3">
    <source>
        <dbReference type="EMBL" id="RAS70106.1"/>
    </source>
</evidence>
<proteinExistence type="predicted"/>
<dbReference type="EMBL" id="QLTT01000001">
    <property type="protein sequence ID" value="RAS70106.1"/>
    <property type="molecule type" value="Genomic_DNA"/>
</dbReference>
<feature type="transmembrane region" description="Helical" evidence="2">
    <location>
        <begin position="120"/>
        <end position="141"/>
    </location>
</feature>
<evidence type="ECO:0000256" key="1">
    <source>
        <dbReference type="SAM" id="MobiDB-lite"/>
    </source>
</evidence>
<sequence>MARGRSGCGGCAILLFLLFFGLPLLMLLVSPAIAAHVAAGGSPVQAPYLSEWLWASAGSVPVALVLVRWALRRDGRLRGRGTPVIKRWLGLLVRSGVLLGAMNVVAFLKLRSGEHVIEDGMGPLALTALAGVGALVAIRLWDRRPQRVTVQQVRSAAAEADRALRRVRMENERVRRQAAQVQARLTKIRTRGTGPAGHPSAGSSGPGRPGQQRPDIDFHALRTFHRESYQCADTAHLTYQSAQTSLHTMSYLVRRARFAPHRVVARRARAEMYAAADALARSHGELRVQVDQGLEMVRTLNANTSELKCEIRDSCGEQGQEWFEALEERIEKAREERRADQR</sequence>
<feature type="transmembrane region" description="Helical" evidence="2">
    <location>
        <begin position="91"/>
        <end position="108"/>
    </location>
</feature>
<keyword evidence="4" id="KW-1185">Reference proteome</keyword>
<organism evidence="3 4">
    <name type="scientific">Lentzea atacamensis</name>
    <dbReference type="NCBI Taxonomy" id="531938"/>
    <lineage>
        <taxon>Bacteria</taxon>
        <taxon>Bacillati</taxon>
        <taxon>Actinomycetota</taxon>
        <taxon>Actinomycetes</taxon>
        <taxon>Pseudonocardiales</taxon>
        <taxon>Pseudonocardiaceae</taxon>
        <taxon>Lentzea</taxon>
    </lineage>
</organism>
<protein>
    <submittedName>
        <fullName evidence="3">Uncharacterized protein</fullName>
    </submittedName>
</protein>